<dbReference type="Proteomes" id="UP000284716">
    <property type="component" value="Unassembled WGS sequence"/>
</dbReference>
<evidence type="ECO:0000313" key="7">
    <source>
        <dbReference type="Proteomes" id="UP000285532"/>
    </source>
</evidence>
<accession>K0N5U1</accession>
<dbReference type="EMBL" id="LKFU01000064">
    <property type="protein sequence ID" value="RND85936.1"/>
    <property type="molecule type" value="Genomic_DNA"/>
</dbReference>
<evidence type="ECO:0000313" key="1">
    <source>
        <dbReference type="EMBL" id="QOP54304.1"/>
    </source>
</evidence>
<accession>A0A422MAI8</accession>
<reference evidence="1 8" key="2">
    <citation type="submission" date="2020-03" db="EMBL/GenBank/DDBJ databases">
        <title>Complete genome sequence of Lactobacillus paracasei strain NFFJ04, isolated from animal feed.</title>
        <authorList>
            <person name="Jung J.Y."/>
        </authorList>
    </citation>
    <scope>NUCLEOTIDE SEQUENCE [LARGE SCALE GENOMIC DNA]</scope>
    <source>
        <strain evidence="1 8">NFFJ04</strain>
    </source>
</reference>
<evidence type="ECO:0000313" key="3">
    <source>
        <dbReference type="EMBL" id="RND85936.1"/>
    </source>
</evidence>
<evidence type="ECO:0000313" key="6">
    <source>
        <dbReference type="Proteomes" id="UP000284716"/>
    </source>
</evidence>
<dbReference type="EMBL" id="CP050500">
    <property type="protein sequence ID" value="QOP54304.1"/>
    <property type="molecule type" value="Genomic_DNA"/>
</dbReference>
<reference evidence="5 6" key="1">
    <citation type="journal article" date="2018" name="Front. Microbiol.">
        <title>Conversion of Methionine to Cysteine in Lactobacillus paracasei Depends on the Highly Mobile cysK-ctl-cysE Gene Cluster.</title>
        <authorList>
            <person name="Wuthrich D."/>
            <person name="Irmler S."/>
            <person name="Berthoud H."/>
            <person name="Guggenbuhl B."/>
            <person name="Eugster E."/>
            <person name="Bruggmann R."/>
        </authorList>
    </citation>
    <scope>NUCLEOTIDE SEQUENCE [LARGE SCALE GENOMIC DNA]</scope>
    <source>
        <strain evidence="2 6">FAM18157</strain>
        <strain evidence="3 7">FAM18172</strain>
        <strain evidence="4 5">FAM6012</strain>
    </source>
</reference>
<name>A0A422MAI8_LACPA</name>
<dbReference type="Proteomes" id="UP000284123">
    <property type="component" value="Unassembled WGS sequence"/>
</dbReference>
<dbReference type="Proteomes" id="UP000285532">
    <property type="component" value="Unassembled WGS sequence"/>
</dbReference>
<evidence type="ECO:0000313" key="2">
    <source>
        <dbReference type="EMBL" id="RND82288.1"/>
    </source>
</evidence>
<evidence type="ECO:0000313" key="5">
    <source>
        <dbReference type="Proteomes" id="UP000284123"/>
    </source>
</evidence>
<dbReference type="EMBL" id="LKFS01000046">
    <property type="protein sequence ID" value="RND82288.1"/>
    <property type="molecule type" value="Genomic_DNA"/>
</dbReference>
<dbReference type="AlphaFoldDB" id="A0A422MAI8"/>
<organism evidence="3 7">
    <name type="scientific">Lacticaseibacillus paracasei</name>
    <name type="common">Lactobacillus paracasei</name>
    <dbReference type="NCBI Taxonomy" id="1597"/>
    <lineage>
        <taxon>Bacteria</taxon>
        <taxon>Bacillati</taxon>
        <taxon>Bacillota</taxon>
        <taxon>Bacilli</taxon>
        <taxon>Lactobacillales</taxon>
        <taxon>Lactobacillaceae</taxon>
        <taxon>Lacticaseibacillus</taxon>
    </lineage>
</organism>
<dbReference type="RefSeq" id="WP_012491652.1">
    <property type="nucleotide sequence ID" value="NZ_CP050500.1"/>
</dbReference>
<protein>
    <submittedName>
        <fullName evidence="3">Uncharacterized protein</fullName>
    </submittedName>
</protein>
<dbReference type="EMBL" id="LKGI01000051">
    <property type="protein sequence ID" value="RNE31275.1"/>
    <property type="molecule type" value="Genomic_DNA"/>
</dbReference>
<dbReference type="Proteomes" id="UP000593972">
    <property type="component" value="Chromosome"/>
</dbReference>
<evidence type="ECO:0000313" key="8">
    <source>
        <dbReference type="Proteomes" id="UP000593972"/>
    </source>
</evidence>
<sequence length="45" mass="5323">MIGVGRLRSVARYHHAIHRRLLIIESEFLGLHEWHLIQMGFITTN</sequence>
<gene>
    <name evidence="2" type="ORF">FAM18157_01124</name>
    <name evidence="3" type="ORF">FAM18172_01725</name>
    <name evidence="4" type="ORF">FAM6012_01152</name>
    <name evidence="1" type="ORF">HCJ88_07180</name>
</gene>
<proteinExistence type="predicted"/>
<evidence type="ECO:0000313" key="4">
    <source>
        <dbReference type="EMBL" id="RNE31275.1"/>
    </source>
</evidence>